<dbReference type="GO" id="GO:0005886">
    <property type="term" value="C:plasma membrane"/>
    <property type="evidence" value="ECO:0007669"/>
    <property type="project" value="UniProtKB-SubCell"/>
</dbReference>
<dbReference type="InterPro" id="IPR003849">
    <property type="entry name" value="Preprotein_translocase_YajC"/>
</dbReference>
<keyword evidence="5 11" id="KW-0812">Transmembrane</keyword>
<proteinExistence type="inferred from homology"/>
<dbReference type="AlphaFoldDB" id="A0AB38XLR4"/>
<evidence type="ECO:0000256" key="5">
    <source>
        <dbReference type="ARBA" id="ARBA00022692"/>
    </source>
</evidence>
<evidence type="ECO:0000256" key="8">
    <source>
        <dbReference type="ARBA" id="ARBA00023010"/>
    </source>
</evidence>
<protein>
    <submittedName>
        <fullName evidence="12">Preprotein translocase subunit YajC</fullName>
    </submittedName>
</protein>
<dbReference type="KEGG" id="wne:PIG85_05725"/>
<evidence type="ECO:0000256" key="2">
    <source>
        <dbReference type="ARBA" id="ARBA00006742"/>
    </source>
</evidence>
<dbReference type="Pfam" id="PF02699">
    <property type="entry name" value="YajC"/>
    <property type="match status" value="1"/>
</dbReference>
<dbReference type="RefSeq" id="WP_239181354.1">
    <property type="nucleotide sequence ID" value="NZ_CP116394.1"/>
</dbReference>
<name>A0AB38XLR4_9ACTO</name>
<dbReference type="SMART" id="SM01323">
    <property type="entry name" value="YajC"/>
    <property type="match status" value="1"/>
</dbReference>
<evidence type="ECO:0000256" key="11">
    <source>
        <dbReference type="SAM" id="Phobius"/>
    </source>
</evidence>
<dbReference type="EMBL" id="CP116394">
    <property type="protein sequence ID" value="WCE45177.1"/>
    <property type="molecule type" value="Genomic_DNA"/>
</dbReference>
<feature type="transmembrane region" description="Helical" evidence="11">
    <location>
        <begin position="6"/>
        <end position="22"/>
    </location>
</feature>
<dbReference type="PANTHER" id="PTHR33909">
    <property type="entry name" value="SEC TRANSLOCON ACCESSORY COMPLEX SUBUNIT YAJC"/>
    <property type="match status" value="1"/>
</dbReference>
<keyword evidence="4" id="KW-1003">Cell membrane</keyword>
<feature type="compositionally biased region" description="Polar residues" evidence="10">
    <location>
        <begin position="99"/>
        <end position="114"/>
    </location>
</feature>
<evidence type="ECO:0000256" key="1">
    <source>
        <dbReference type="ARBA" id="ARBA00004162"/>
    </source>
</evidence>
<gene>
    <name evidence="12" type="ORF">PIG85_05725</name>
</gene>
<keyword evidence="3" id="KW-0813">Transport</keyword>
<comment type="similarity">
    <text evidence="2">Belongs to the YajC family.</text>
</comment>
<keyword evidence="8" id="KW-0811">Translocation</keyword>
<keyword evidence="7 11" id="KW-1133">Transmembrane helix</keyword>
<evidence type="ECO:0000313" key="12">
    <source>
        <dbReference type="EMBL" id="WCE45177.1"/>
    </source>
</evidence>
<dbReference type="Proteomes" id="UP001211044">
    <property type="component" value="Chromosome"/>
</dbReference>
<evidence type="ECO:0000313" key="13">
    <source>
        <dbReference type="Proteomes" id="UP001211044"/>
    </source>
</evidence>
<evidence type="ECO:0000256" key="7">
    <source>
        <dbReference type="ARBA" id="ARBA00022989"/>
    </source>
</evidence>
<keyword evidence="6" id="KW-0653">Protein transport</keyword>
<keyword evidence="9 11" id="KW-0472">Membrane</keyword>
<dbReference type="PANTHER" id="PTHR33909:SF1">
    <property type="entry name" value="SEC TRANSLOCON ACCESSORY COMPLEX SUBUNIT YAJC"/>
    <property type="match status" value="1"/>
</dbReference>
<accession>A0AB38XLR4</accession>
<evidence type="ECO:0000256" key="9">
    <source>
        <dbReference type="ARBA" id="ARBA00023136"/>
    </source>
</evidence>
<dbReference type="GO" id="GO:0015031">
    <property type="term" value="P:protein transport"/>
    <property type="evidence" value="ECO:0007669"/>
    <property type="project" value="UniProtKB-KW"/>
</dbReference>
<evidence type="ECO:0000256" key="4">
    <source>
        <dbReference type="ARBA" id="ARBA00022475"/>
    </source>
</evidence>
<organism evidence="12 13">
    <name type="scientific">Winkia neuii subsp. anitrata</name>
    <dbReference type="NCBI Taxonomy" id="29318"/>
    <lineage>
        <taxon>Bacteria</taxon>
        <taxon>Bacillati</taxon>
        <taxon>Actinomycetota</taxon>
        <taxon>Actinomycetes</taxon>
        <taxon>Actinomycetales</taxon>
        <taxon>Actinomycetaceae</taxon>
        <taxon>Winkia</taxon>
    </lineage>
</organism>
<evidence type="ECO:0000256" key="6">
    <source>
        <dbReference type="ARBA" id="ARBA00022927"/>
    </source>
</evidence>
<sequence>MDPLMLMLIMILFLGVMFFMSSRTRKKQQAQQEKMQASLEPGTWVRTIGGLYLRYVDQDGNVMVLETPGGDELYFNRRAVIGPEEPPFAVAPVEGETEAGSSAASDTTETSPAEAQTGAVEDPEEEDKKQD</sequence>
<evidence type="ECO:0000256" key="3">
    <source>
        <dbReference type="ARBA" id="ARBA00022448"/>
    </source>
</evidence>
<comment type="subcellular location">
    <subcellularLocation>
        <location evidence="1">Cell membrane</location>
        <topology evidence="1">Single-pass membrane protein</topology>
    </subcellularLocation>
</comment>
<feature type="region of interest" description="Disordered" evidence="10">
    <location>
        <begin position="86"/>
        <end position="131"/>
    </location>
</feature>
<evidence type="ECO:0000256" key="10">
    <source>
        <dbReference type="SAM" id="MobiDB-lite"/>
    </source>
</evidence>
<reference evidence="12" key="1">
    <citation type="submission" date="2023-01" db="EMBL/GenBank/DDBJ databases">
        <title>Comparative Genomic Analysis of the Clinically-Derived Winkia Strain NY0527 Provides Evidence into the Taxonomic Reassignment of Winkia neuii and Characterizes Their Virulence Traits.</title>
        <authorList>
            <person name="Cai X."/>
            <person name="Peng Y."/>
            <person name="Li M."/>
            <person name="Qiu Y."/>
            <person name="Wang Y."/>
            <person name="Xu L."/>
            <person name="Hou Q."/>
        </authorList>
    </citation>
    <scope>NUCLEOTIDE SEQUENCE</scope>
    <source>
        <strain evidence="12">NY0527</strain>
    </source>
</reference>